<name>A0A1I0SDS7_9BACT</name>
<sequence>MIGTVITGSSFYHLISYVLEDKKDLSEEQKREMSLRDGVQHKDRAEILAFNNCFGDKYEMAEQFRDVARLSKRVEKPAFHLSIRLAEGDHLTKDQLIELGEALVKEFNVADHQYLMVFHKDTREQHFHIVVNRVGLDGKAASDSNSYRRMAAFCRKQEQKLGLTQVLSPKAFLSKEQQLTPRQDQRQTRLRDHIRNTLKDVNDYPAFEKTIRSLGYTVIKGRGIAFIDGKKVKIKGSDVGFSLSKIERILSLKKELAYKQQEQRNFESLSRNQSGKKNHYTDNDWPQHNNGSPLVLGIQNLANLIEWLLQPEMTDNTIPYELTQEAYDRKQKRKQKRQSH</sequence>
<dbReference type="Proteomes" id="UP000199310">
    <property type="component" value="Unassembled WGS sequence"/>
</dbReference>
<keyword evidence="4" id="KW-1185">Reference proteome</keyword>
<dbReference type="AlphaFoldDB" id="A0A1I0SDS7"/>
<reference evidence="4" key="1">
    <citation type="submission" date="2016-10" db="EMBL/GenBank/DDBJ databases">
        <authorList>
            <person name="Varghese N."/>
            <person name="Submissions S."/>
        </authorList>
    </citation>
    <scope>NUCLEOTIDE SEQUENCE [LARGE SCALE GENOMIC DNA]</scope>
    <source>
        <strain evidence="4">DSM 3695</strain>
    </source>
</reference>
<dbReference type="RefSeq" id="WP_089903802.1">
    <property type="nucleotide sequence ID" value="NZ_FOJG01000002.1"/>
</dbReference>
<evidence type="ECO:0000313" key="4">
    <source>
        <dbReference type="Proteomes" id="UP000199310"/>
    </source>
</evidence>
<evidence type="ECO:0000259" key="2">
    <source>
        <dbReference type="Pfam" id="PF03432"/>
    </source>
</evidence>
<evidence type="ECO:0000256" key="1">
    <source>
        <dbReference type="SAM" id="MobiDB-lite"/>
    </source>
</evidence>
<evidence type="ECO:0000313" key="3">
    <source>
        <dbReference type="EMBL" id="SEW56441.1"/>
    </source>
</evidence>
<protein>
    <submittedName>
        <fullName evidence="3">Relaxase/Mobilisation nuclease domain-containing protein</fullName>
    </submittedName>
</protein>
<dbReference type="Pfam" id="PF03432">
    <property type="entry name" value="Relaxase"/>
    <property type="match status" value="1"/>
</dbReference>
<feature type="domain" description="MobA/VirD2-like nuclease" evidence="2">
    <location>
        <begin position="41"/>
        <end position="163"/>
    </location>
</feature>
<gene>
    <name evidence="3" type="ORF">SAMN04488122_6667</name>
</gene>
<proteinExistence type="predicted"/>
<dbReference type="EMBL" id="FOJG01000002">
    <property type="protein sequence ID" value="SEW56441.1"/>
    <property type="molecule type" value="Genomic_DNA"/>
</dbReference>
<feature type="compositionally biased region" description="Polar residues" evidence="1">
    <location>
        <begin position="266"/>
        <end position="275"/>
    </location>
</feature>
<dbReference type="InterPro" id="IPR005094">
    <property type="entry name" value="Endonuclease_MobA/VirD2"/>
</dbReference>
<dbReference type="STRING" id="29529.SAMN04488122_6667"/>
<dbReference type="OrthoDB" id="915634at2"/>
<feature type="region of interest" description="Disordered" evidence="1">
    <location>
        <begin position="264"/>
        <end position="288"/>
    </location>
</feature>
<accession>A0A1I0SDS7</accession>
<organism evidence="3 4">
    <name type="scientific">Chitinophaga arvensicola</name>
    <dbReference type="NCBI Taxonomy" id="29529"/>
    <lineage>
        <taxon>Bacteria</taxon>
        <taxon>Pseudomonadati</taxon>
        <taxon>Bacteroidota</taxon>
        <taxon>Chitinophagia</taxon>
        <taxon>Chitinophagales</taxon>
        <taxon>Chitinophagaceae</taxon>
        <taxon>Chitinophaga</taxon>
    </lineage>
</organism>